<feature type="region of interest" description="Disordered" evidence="8">
    <location>
        <begin position="428"/>
        <end position="460"/>
    </location>
</feature>
<name>A0ABR2KRC8_9EUKA</name>
<dbReference type="Pfam" id="PF21192">
    <property type="entry name" value="OB_NMD3"/>
    <property type="match status" value="1"/>
</dbReference>
<evidence type="ECO:0000313" key="11">
    <source>
        <dbReference type="EMBL" id="KAK8893371.1"/>
    </source>
</evidence>
<feature type="compositionally biased region" description="Polar residues" evidence="8">
    <location>
        <begin position="428"/>
        <end position="450"/>
    </location>
</feature>
<evidence type="ECO:0000256" key="3">
    <source>
        <dbReference type="ARBA" id="ARBA00022448"/>
    </source>
</evidence>
<keyword evidence="6 7" id="KW-0539">Nucleus</keyword>
<proteinExistence type="inferred from homology"/>
<dbReference type="InterPro" id="IPR048898">
    <property type="entry name" value="OB_NMD3"/>
</dbReference>
<evidence type="ECO:0000256" key="6">
    <source>
        <dbReference type="ARBA" id="ARBA00023242"/>
    </source>
</evidence>
<dbReference type="InterPro" id="IPR039768">
    <property type="entry name" value="Nmd3"/>
</dbReference>
<comment type="similarity">
    <text evidence="1 7">Belongs to the NMD3 family.</text>
</comment>
<organism evidence="11 12">
    <name type="scientific">Tritrichomonas musculus</name>
    <dbReference type="NCBI Taxonomy" id="1915356"/>
    <lineage>
        <taxon>Eukaryota</taxon>
        <taxon>Metamonada</taxon>
        <taxon>Parabasalia</taxon>
        <taxon>Tritrichomonadida</taxon>
        <taxon>Tritrichomonadidae</taxon>
        <taxon>Tritrichomonas</taxon>
    </lineage>
</organism>
<keyword evidence="4 7" id="KW-0963">Cytoplasm</keyword>
<dbReference type="InterPro" id="IPR007064">
    <property type="entry name" value="Nmd3_N"/>
</dbReference>
<evidence type="ECO:0000313" key="12">
    <source>
        <dbReference type="Proteomes" id="UP001470230"/>
    </source>
</evidence>
<dbReference type="PANTHER" id="PTHR12746">
    <property type="entry name" value="NONSENSE-MEDIATED MRNA DECAY PROTEIN 3"/>
    <property type="match status" value="1"/>
</dbReference>
<feature type="compositionally biased region" description="Basic and acidic residues" evidence="8">
    <location>
        <begin position="359"/>
        <end position="369"/>
    </location>
</feature>
<dbReference type="Pfam" id="PF04981">
    <property type="entry name" value="NMD3"/>
    <property type="match status" value="1"/>
</dbReference>
<feature type="region of interest" description="Disordered" evidence="8">
    <location>
        <begin position="324"/>
        <end position="414"/>
    </location>
</feature>
<feature type="domain" description="Nmd3 N-terminal" evidence="9">
    <location>
        <begin position="13"/>
        <end position="241"/>
    </location>
</feature>
<evidence type="ECO:0000259" key="10">
    <source>
        <dbReference type="Pfam" id="PF21192"/>
    </source>
</evidence>
<feature type="compositionally biased region" description="Low complexity" evidence="8">
    <location>
        <begin position="349"/>
        <end position="358"/>
    </location>
</feature>
<evidence type="ECO:0000256" key="5">
    <source>
        <dbReference type="ARBA" id="ARBA00022927"/>
    </source>
</evidence>
<keyword evidence="3 7" id="KW-0813">Transport</keyword>
<comment type="subcellular location">
    <subcellularLocation>
        <location evidence="7">Cytoplasm</location>
    </subcellularLocation>
    <subcellularLocation>
        <location evidence="7">Nucleus</location>
    </subcellularLocation>
</comment>
<evidence type="ECO:0000259" key="9">
    <source>
        <dbReference type="Pfam" id="PF04981"/>
    </source>
</evidence>
<sequence>MEEFTSTIAQIPCCVCGVKIDPNPSNMCIDCLRRQEDFGDKIQTLSSLNYCSSCGRYQSTPTSWINAELDSPDLLHLCLKRINGLKEFKLIDAKFLWTEPHSKRIKVSITIEKETFNGTILRRSMIIVFKIRNLQCPDCCEAATPRDHWKAIVQLRQHSKENRTIYWLEQQILSHEAHSLATAIERKQEGIDFQFNDKPAAERFVNFVKNFSPIEIKTSNRLAGQDLQCNTFDLRFTFSLKCPSCSRQDLIVVPNHIFEMTGCKSRLMICYSLGKYVTLIDPFSANFVRIDAKQYWSKPFDPIMTHKQLKRFTIISKEIIGNAGSITNRNTNKNGNNKGNKNSKESKNKNQTKTNQQNEKGDTEREDNFKPTNKKSNKRANRKAIKKANRSFNETQNKTANDKNTPEENQTTNDNDEKELAENQNHDQIPIENQLTQNNENESNNDPISENDQHNTNESTNQEIIETTTTTYPDADADNSEIPDQLPLQRFQIAELELTDEETYSDRVLVRTHLGYLLNEGDVCLGYDLREAVFTDEISDSLKKTEFLSGVVIVARGSSSLKKKRKKKPRKFTLKKLAPVADEEGFEAFMDELEQDAELRNGVNLYKNNNRNETETDDENADEIDGVLAIIDL</sequence>
<reference evidence="11 12" key="1">
    <citation type="submission" date="2024-04" db="EMBL/GenBank/DDBJ databases">
        <title>Tritrichomonas musculus Genome.</title>
        <authorList>
            <person name="Alves-Ferreira E."/>
            <person name="Grigg M."/>
            <person name="Lorenzi H."/>
            <person name="Galac M."/>
        </authorList>
    </citation>
    <scope>NUCLEOTIDE SEQUENCE [LARGE SCALE GENOMIC DNA]</scope>
    <source>
        <strain evidence="11 12">EAF2021</strain>
    </source>
</reference>
<dbReference type="EMBL" id="JAPFFF010000003">
    <property type="protein sequence ID" value="KAK8893371.1"/>
    <property type="molecule type" value="Genomic_DNA"/>
</dbReference>
<feature type="compositionally biased region" description="Basic residues" evidence="8">
    <location>
        <begin position="372"/>
        <end position="389"/>
    </location>
</feature>
<accession>A0ABR2KRC8</accession>
<feature type="domain" description="60S ribosomal export protein NMD3 OB-fold" evidence="10">
    <location>
        <begin position="505"/>
        <end position="554"/>
    </location>
</feature>
<gene>
    <name evidence="11" type="ORF">M9Y10_021788</name>
</gene>
<dbReference type="Proteomes" id="UP001470230">
    <property type="component" value="Unassembled WGS sequence"/>
</dbReference>
<evidence type="ECO:0000256" key="2">
    <source>
        <dbReference type="ARBA" id="ARBA00017035"/>
    </source>
</evidence>
<evidence type="ECO:0000256" key="7">
    <source>
        <dbReference type="RuleBase" id="RU364108"/>
    </source>
</evidence>
<comment type="function">
    <text evidence="7">Acts as an adapter for the XPO1/CRM1-mediated export of the 60S ribosomal subunit.</text>
</comment>
<evidence type="ECO:0000256" key="8">
    <source>
        <dbReference type="SAM" id="MobiDB-lite"/>
    </source>
</evidence>
<evidence type="ECO:0000256" key="1">
    <source>
        <dbReference type="ARBA" id="ARBA00009794"/>
    </source>
</evidence>
<keyword evidence="12" id="KW-1185">Reference proteome</keyword>
<feature type="compositionally biased region" description="Low complexity" evidence="8">
    <location>
        <begin position="330"/>
        <end position="340"/>
    </location>
</feature>
<protein>
    <recommendedName>
        <fullName evidence="2 7">60S ribosomal export protein NMD3</fullName>
    </recommendedName>
</protein>
<comment type="caution">
    <text evidence="11">The sequence shown here is derived from an EMBL/GenBank/DDBJ whole genome shotgun (WGS) entry which is preliminary data.</text>
</comment>
<dbReference type="PANTHER" id="PTHR12746:SF2">
    <property type="entry name" value="60S RIBOSOMAL EXPORT PROTEIN NMD3"/>
    <property type="match status" value="1"/>
</dbReference>
<keyword evidence="5 7" id="KW-0653">Protein transport</keyword>
<evidence type="ECO:0000256" key="4">
    <source>
        <dbReference type="ARBA" id="ARBA00022490"/>
    </source>
</evidence>